<dbReference type="PANTHER" id="PTHR23519">
    <property type="entry name" value="AUTOPHAGY-RELATED PROTEIN 22"/>
    <property type="match status" value="1"/>
</dbReference>
<dbReference type="InterPro" id="IPR020846">
    <property type="entry name" value="MFS_dom"/>
</dbReference>
<evidence type="ECO:0000256" key="4">
    <source>
        <dbReference type="ARBA" id="ARBA00022989"/>
    </source>
</evidence>
<protein>
    <submittedName>
        <fullName evidence="8">MFS transporter</fullName>
    </submittedName>
</protein>
<evidence type="ECO:0000256" key="2">
    <source>
        <dbReference type="ARBA" id="ARBA00022448"/>
    </source>
</evidence>
<feature type="transmembrane region" description="Helical" evidence="6">
    <location>
        <begin position="61"/>
        <end position="86"/>
    </location>
</feature>
<feature type="transmembrane region" description="Helical" evidence="6">
    <location>
        <begin position="408"/>
        <end position="428"/>
    </location>
</feature>
<feature type="transmembrane region" description="Helical" evidence="6">
    <location>
        <begin position="252"/>
        <end position="277"/>
    </location>
</feature>
<feature type="transmembrane region" description="Helical" evidence="6">
    <location>
        <begin position="200"/>
        <end position="218"/>
    </location>
</feature>
<organism evidence="8 9">
    <name type="scientific">Fictibacillus iocasae</name>
    <dbReference type="NCBI Taxonomy" id="2715437"/>
    <lineage>
        <taxon>Bacteria</taxon>
        <taxon>Bacillati</taxon>
        <taxon>Bacillota</taxon>
        <taxon>Bacilli</taxon>
        <taxon>Bacillales</taxon>
        <taxon>Fictibacillaceae</taxon>
        <taxon>Fictibacillus</taxon>
    </lineage>
</organism>
<keyword evidence="4 6" id="KW-1133">Transmembrane helix</keyword>
<evidence type="ECO:0000313" key="9">
    <source>
        <dbReference type="Proteomes" id="UP001596549"/>
    </source>
</evidence>
<feature type="transmembrane region" description="Helical" evidence="6">
    <location>
        <begin position="128"/>
        <end position="146"/>
    </location>
</feature>
<dbReference type="PROSITE" id="PS50850">
    <property type="entry name" value="MFS"/>
    <property type="match status" value="1"/>
</dbReference>
<accession>A0ABW2NNE5</accession>
<feature type="transmembrane region" description="Helical" evidence="6">
    <location>
        <begin position="318"/>
        <end position="335"/>
    </location>
</feature>
<gene>
    <name evidence="8" type="ORF">ACFQPF_03405</name>
</gene>
<evidence type="ECO:0000256" key="6">
    <source>
        <dbReference type="SAM" id="Phobius"/>
    </source>
</evidence>
<dbReference type="EMBL" id="JBHTCP010000005">
    <property type="protein sequence ID" value="MFC7370718.1"/>
    <property type="molecule type" value="Genomic_DNA"/>
</dbReference>
<comment type="subcellular location">
    <subcellularLocation>
        <location evidence="1">Cell membrane</location>
        <topology evidence="1">Multi-pass membrane protein</topology>
    </subcellularLocation>
</comment>
<feature type="transmembrane region" description="Helical" evidence="6">
    <location>
        <begin position="341"/>
        <end position="364"/>
    </location>
</feature>
<dbReference type="Proteomes" id="UP001596549">
    <property type="component" value="Unassembled WGS sequence"/>
</dbReference>
<dbReference type="RefSeq" id="WP_379746565.1">
    <property type="nucleotide sequence ID" value="NZ_JBHTCP010000005.1"/>
</dbReference>
<evidence type="ECO:0000313" key="8">
    <source>
        <dbReference type="EMBL" id="MFC7370718.1"/>
    </source>
</evidence>
<sequence length="439" mass="48416">MNTPLAASGRQRNKAALYFTLPVMSWAFYDFANTIFSSNIITIFFPFYLSSAVGGSEQMDAIASTIISYANAVVSILLVLLSPLYGVWIDQTGRKKKFVVIFAIGAILATFLMSLFSRQLNDETFFSLPLSVLLVILAFMAGKFFYQSSLVFYDAMLPDVGSKENMPLLSGFGVAVGYMGTILGLSVYFLTGKDNFPDAFLLSGVLFLLFSLPIIFLYKENHTQQLTKNSGMFSGYKEILSTFRDITSYRDLFLFMISYFFFNDAIATAIAMMAPYASDVIGFSQGTFILLYLTATLFSIIGSFAFGYYTKHAGSKKALYMVGILLVAALLLAVLTTVASLFWISGALYGVSMGAMWVVTRTMIVEMSPPEKRGQFFGLFAFSGKVSAVAGPLVYGTITLIFSSYGDLASRLALGSMLLFVLIGMFLLRYVNYAEYRQT</sequence>
<name>A0ABW2NNE5_9BACL</name>
<keyword evidence="9" id="KW-1185">Reference proteome</keyword>
<dbReference type="InterPro" id="IPR050495">
    <property type="entry name" value="ATG22/LtaA_families"/>
</dbReference>
<keyword evidence="5 6" id="KW-0472">Membrane</keyword>
<dbReference type="SUPFAM" id="SSF103473">
    <property type="entry name" value="MFS general substrate transporter"/>
    <property type="match status" value="1"/>
</dbReference>
<dbReference type="InterPro" id="IPR036259">
    <property type="entry name" value="MFS_trans_sf"/>
</dbReference>
<feature type="transmembrane region" description="Helical" evidence="6">
    <location>
        <begin position="376"/>
        <end position="402"/>
    </location>
</feature>
<keyword evidence="2" id="KW-0813">Transport</keyword>
<dbReference type="PANTHER" id="PTHR23519:SF1">
    <property type="entry name" value="AUTOPHAGY-RELATED PROTEIN 22"/>
    <property type="match status" value="1"/>
</dbReference>
<feature type="transmembrane region" description="Helical" evidence="6">
    <location>
        <begin position="289"/>
        <end position="309"/>
    </location>
</feature>
<dbReference type="Gene3D" id="1.20.1250.20">
    <property type="entry name" value="MFS general substrate transporter like domains"/>
    <property type="match status" value="1"/>
</dbReference>
<dbReference type="Pfam" id="PF11700">
    <property type="entry name" value="ATG22"/>
    <property type="match status" value="1"/>
</dbReference>
<feature type="transmembrane region" description="Helical" evidence="6">
    <location>
        <begin position="98"/>
        <end position="116"/>
    </location>
</feature>
<proteinExistence type="predicted"/>
<evidence type="ECO:0000259" key="7">
    <source>
        <dbReference type="PROSITE" id="PS50850"/>
    </source>
</evidence>
<keyword evidence="3 6" id="KW-0812">Transmembrane</keyword>
<evidence type="ECO:0000256" key="3">
    <source>
        <dbReference type="ARBA" id="ARBA00022692"/>
    </source>
</evidence>
<feature type="domain" description="Major facilitator superfamily (MFS) profile" evidence="7">
    <location>
        <begin position="251"/>
        <end position="439"/>
    </location>
</feature>
<reference evidence="9" key="1">
    <citation type="journal article" date="2019" name="Int. J. Syst. Evol. Microbiol.">
        <title>The Global Catalogue of Microorganisms (GCM) 10K type strain sequencing project: providing services to taxonomists for standard genome sequencing and annotation.</title>
        <authorList>
            <consortium name="The Broad Institute Genomics Platform"/>
            <consortium name="The Broad Institute Genome Sequencing Center for Infectious Disease"/>
            <person name="Wu L."/>
            <person name="Ma J."/>
        </authorList>
    </citation>
    <scope>NUCLEOTIDE SEQUENCE [LARGE SCALE GENOMIC DNA]</scope>
    <source>
        <strain evidence="9">NBRC 106396</strain>
    </source>
</reference>
<dbReference type="InterPro" id="IPR024671">
    <property type="entry name" value="Atg22-like"/>
</dbReference>
<evidence type="ECO:0000256" key="1">
    <source>
        <dbReference type="ARBA" id="ARBA00004651"/>
    </source>
</evidence>
<comment type="caution">
    <text evidence="8">The sequence shown here is derived from an EMBL/GenBank/DDBJ whole genome shotgun (WGS) entry which is preliminary data.</text>
</comment>
<feature type="transmembrane region" description="Helical" evidence="6">
    <location>
        <begin position="21"/>
        <end position="49"/>
    </location>
</feature>
<feature type="transmembrane region" description="Helical" evidence="6">
    <location>
        <begin position="167"/>
        <end position="188"/>
    </location>
</feature>
<evidence type="ECO:0000256" key="5">
    <source>
        <dbReference type="ARBA" id="ARBA00023136"/>
    </source>
</evidence>